<dbReference type="Proteomes" id="UP000193648">
    <property type="component" value="Unassembled WGS sequence"/>
</dbReference>
<evidence type="ECO:0000313" key="2">
    <source>
        <dbReference type="Proteomes" id="UP000193648"/>
    </source>
</evidence>
<dbReference type="InterPro" id="IPR032675">
    <property type="entry name" value="LRR_dom_sf"/>
</dbReference>
<reference evidence="1 2" key="1">
    <citation type="submission" date="2016-07" db="EMBL/GenBank/DDBJ databases">
        <title>Pervasive Adenine N6-methylation of Active Genes in Fungi.</title>
        <authorList>
            <consortium name="DOE Joint Genome Institute"/>
            <person name="Mondo S.J."/>
            <person name="Dannebaum R.O."/>
            <person name="Kuo R.C."/>
            <person name="Labutti K."/>
            <person name="Haridas S."/>
            <person name="Kuo A."/>
            <person name="Salamov A."/>
            <person name="Ahrendt S.R."/>
            <person name="Lipzen A."/>
            <person name="Sullivan W."/>
            <person name="Andreopoulos W.B."/>
            <person name="Clum A."/>
            <person name="Lindquist E."/>
            <person name="Daum C."/>
            <person name="Ramamoorthy G.K."/>
            <person name="Gryganskyi A."/>
            <person name="Culley D."/>
            <person name="Magnuson J.K."/>
            <person name="James T.Y."/>
            <person name="O'Malley M.A."/>
            <person name="Stajich J.E."/>
            <person name="Spatafora J.W."/>
            <person name="Visel A."/>
            <person name="Grigoriev I.V."/>
        </authorList>
    </citation>
    <scope>NUCLEOTIDE SEQUENCE [LARGE SCALE GENOMIC DNA]</scope>
    <source>
        <strain evidence="1 2">NRRL 3116</strain>
    </source>
</reference>
<dbReference type="GeneID" id="33568206"/>
<dbReference type="SUPFAM" id="SSF52047">
    <property type="entry name" value="RNI-like"/>
    <property type="match status" value="1"/>
</dbReference>
<dbReference type="Gene3D" id="3.80.10.10">
    <property type="entry name" value="Ribonuclease Inhibitor"/>
    <property type="match status" value="1"/>
</dbReference>
<evidence type="ECO:0008006" key="3">
    <source>
        <dbReference type="Google" id="ProtNLM"/>
    </source>
</evidence>
<protein>
    <recommendedName>
        <fullName evidence="3">F-box domain-containing protein</fullName>
    </recommendedName>
</protein>
<keyword evidence="2" id="KW-1185">Reference proteome</keyword>
<proteinExistence type="predicted"/>
<dbReference type="AlphaFoldDB" id="A0A1Y2GWI5"/>
<evidence type="ECO:0000313" key="1">
    <source>
        <dbReference type="EMBL" id="ORZ26658.1"/>
    </source>
</evidence>
<organism evidence="1 2">
    <name type="scientific">Lobosporangium transversale</name>
    <dbReference type="NCBI Taxonomy" id="64571"/>
    <lineage>
        <taxon>Eukaryota</taxon>
        <taxon>Fungi</taxon>
        <taxon>Fungi incertae sedis</taxon>
        <taxon>Mucoromycota</taxon>
        <taxon>Mortierellomycotina</taxon>
        <taxon>Mortierellomycetes</taxon>
        <taxon>Mortierellales</taxon>
        <taxon>Mortierellaceae</taxon>
        <taxon>Lobosporangium</taxon>
    </lineage>
</organism>
<sequence>MAIIVGSAANVNYVHPRGPDIWLYVVRVLYPNQPLKCMEDQVCLLHMNKANWTEINLLDFNLKTELPNSYPVSFGKVKADFKNGSRAARAMAEFIHSLTIASMSSLSALGPKCVNLVQLTHIPSAWILYDWTEKYPFEYLKSVAAFDIRATEILASLIQRNRSLQSVCLQLPAAYRNPFEVVDALGTLPHLKTLGISGERSISTKYNFTYIIIQRIIERCRNLQTLVVGGNICGTFPTYAAQIRSTNIASLNRSLKTLDLNGTTPFDCFDPESVIKRCPRLVKLALPSCMPPNVLLGLSEILSKHCRLIECVVLEYCELEELSFKAFVRSFHRLSQLKILRCPGFKASMLMDLLDVKGLSLLDTLRLEFDIKDRAGMEEAAVLIASLPGNIDHPRLPCMQWVRRLERPIILSNLSYGTITPNIRI</sequence>
<accession>A0A1Y2GWI5</accession>
<name>A0A1Y2GWI5_9FUNG</name>
<dbReference type="EMBL" id="MCFF01000006">
    <property type="protein sequence ID" value="ORZ26658.1"/>
    <property type="molecule type" value="Genomic_DNA"/>
</dbReference>
<gene>
    <name evidence="1" type="ORF">BCR41DRAFT_368203</name>
</gene>
<dbReference type="RefSeq" id="XP_021884421.1">
    <property type="nucleotide sequence ID" value="XM_022026363.1"/>
</dbReference>
<comment type="caution">
    <text evidence="1">The sequence shown here is derived from an EMBL/GenBank/DDBJ whole genome shotgun (WGS) entry which is preliminary data.</text>
</comment>
<dbReference type="InParanoid" id="A0A1Y2GWI5"/>
<dbReference type="OrthoDB" id="2448150at2759"/>